<gene>
    <name evidence="1" type="ORF">EVOR1521_LOCUS28228</name>
</gene>
<name>A0AA36NGY7_9DINO</name>
<dbReference type="EMBL" id="CAUJNA010003619">
    <property type="protein sequence ID" value="CAJ1406204.1"/>
    <property type="molecule type" value="Genomic_DNA"/>
</dbReference>
<protein>
    <submittedName>
        <fullName evidence="1">Uncharacterized protein</fullName>
    </submittedName>
</protein>
<keyword evidence="2" id="KW-1185">Reference proteome</keyword>
<reference evidence="1" key="1">
    <citation type="submission" date="2023-08" db="EMBL/GenBank/DDBJ databases">
        <authorList>
            <person name="Chen Y."/>
            <person name="Shah S."/>
            <person name="Dougan E. K."/>
            <person name="Thang M."/>
            <person name="Chan C."/>
        </authorList>
    </citation>
    <scope>NUCLEOTIDE SEQUENCE</scope>
</reference>
<comment type="caution">
    <text evidence="1">The sequence shown here is derived from an EMBL/GenBank/DDBJ whole genome shotgun (WGS) entry which is preliminary data.</text>
</comment>
<dbReference type="AlphaFoldDB" id="A0AA36NGY7"/>
<evidence type="ECO:0000313" key="1">
    <source>
        <dbReference type="EMBL" id="CAJ1406204.1"/>
    </source>
</evidence>
<dbReference type="Proteomes" id="UP001178507">
    <property type="component" value="Unassembled WGS sequence"/>
</dbReference>
<accession>A0AA36NGY7</accession>
<proteinExistence type="predicted"/>
<evidence type="ECO:0000313" key="2">
    <source>
        <dbReference type="Proteomes" id="UP001178507"/>
    </source>
</evidence>
<organism evidence="1 2">
    <name type="scientific">Effrenium voratum</name>
    <dbReference type="NCBI Taxonomy" id="2562239"/>
    <lineage>
        <taxon>Eukaryota</taxon>
        <taxon>Sar</taxon>
        <taxon>Alveolata</taxon>
        <taxon>Dinophyceae</taxon>
        <taxon>Suessiales</taxon>
        <taxon>Symbiodiniaceae</taxon>
        <taxon>Effrenium</taxon>
    </lineage>
</organism>
<sequence>MPCLNALNTELLVRVLDLASDVSVLELEVASPSLTRAVEECRRGSPLGEGAWRHPPGKWEVCGLWRFLSLGDLKKIPSVTLSCEVEFQNVTEALAFFKAAKHLAADTIDGQVTFNTCSFSGEDVAELYTAVANPDVDHFAGEAVWCSAVETFAIAAHADDRFEFPWLNIHLDYLTEEKLPKRTALIVNSLLLPGLRLLAEYEDKVFADHALDRQSPLTEVVLTGGSLPMFFGLKELTAEDPASE</sequence>